<gene>
    <name evidence="1" type="ORF">LCGC14_2217600</name>
</gene>
<organism evidence="1">
    <name type="scientific">marine sediment metagenome</name>
    <dbReference type="NCBI Taxonomy" id="412755"/>
    <lineage>
        <taxon>unclassified sequences</taxon>
        <taxon>metagenomes</taxon>
        <taxon>ecological metagenomes</taxon>
    </lineage>
</organism>
<accession>A0A0F9DZF4</accession>
<sequence>MAVTGQINIEAAQTFYQGDARDPLGLWGARGSLTGTGDGGSMKVTIQVPQELAAAYVFTCYSALIAQISGTPNGDIAKCRLLTNWPNIDSQAGVQAYATAIVRTMLASASFTAPVSVPIEPFVTPNDRFLLLYRPGKATEPMAIVELEFNGNVTSDVLSFEAYGYFWDRAVMTTPGGPRHPGSG</sequence>
<comment type="caution">
    <text evidence="1">The sequence shown here is derived from an EMBL/GenBank/DDBJ whole genome shotgun (WGS) entry which is preliminary data.</text>
</comment>
<protein>
    <submittedName>
        <fullName evidence="1">Uncharacterized protein</fullName>
    </submittedName>
</protein>
<reference evidence="1" key="1">
    <citation type="journal article" date="2015" name="Nature">
        <title>Complex archaea that bridge the gap between prokaryotes and eukaryotes.</title>
        <authorList>
            <person name="Spang A."/>
            <person name="Saw J.H."/>
            <person name="Jorgensen S.L."/>
            <person name="Zaremba-Niedzwiedzka K."/>
            <person name="Martijn J."/>
            <person name="Lind A.E."/>
            <person name="van Eijk R."/>
            <person name="Schleper C."/>
            <person name="Guy L."/>
            <person name="Ettema T.J."/>
        </authorList>
    </citation>
    <scope>NUCLEOTIDE SEQUENCE</scope>
</reference>
<evidence type="ECO:0000313" key="1">
    <source>
        <dbReference type="EMBL" id="KKL59211.1"/>
    </source>
</evidence>
<proteinExistence type="predicted"/>
<dbReference type="EMBL" id="LAZR01029564">
    <property type="protein sequence ID" value="KKL59211.1"/>
    <property type="molecule type" value="Genomic_DNA"/>
</dbReference>
<dbReference type="AlphaFoldDB" id="A0A0F9DZF4"/>
<name>A0A0F9DZF4_9ZZZZ</name>